<evidence type="ECO:0000256" key="5">
    <source>
        <dbReference type="ARBA" id="ARBA00022806"/>
    </source>
</evidence>
<dbReference type="OrthoDB" id="9803432at2"/>
<dbReference type="CDD" id="cd18809">
    <property type="entry name" value="SF1_C_RecD"/>
    <property type="match status" value="1"/>
</dbReference>
<evidence type="ECO:0000256" key="9">
    <source>
        <dbReference type="ARBA" id="ARBA00023204"/>
    </source>
</evidence>
<accession>A0A6S6XVD3</accession>
<comment type="miscellaneous">
    <text evidence="11">In the RecBCD complex, RecB has a slow 3'-5' helicase, an exonuclease activity and loads RecA onto ssDNA, RecD has a fast 5'-3' helicase activity, while RecC stimulates the ATPase and processivity of the RecB helicase and contributes to recognition of the Chi site.</text>
</comment>
<dbReference type="Pfam" id="PF13245">
    <property type="entry name" value="AAA_19"/>
    <property type="match status" value="1"/>
</dbReference>
<gene>
    <name evidence="11 13" type="primary">recD</name>
    <name evidence="13" type="ORF">DENOEST_1675</name>
</gene>
<dbReference type="InterPro" id="IPR027417">
    <property type="entry name" value="P-loop_NTPase"/>
</dbReference>
<dbReference type="KEGG" id="doe:DENOEST_1675"/>
<dbReference type="RefSeq" id="WP_145768885.1">
    <property type="nucleotide sequence ID" value="NZ_LR778301.1"/>
</dbReference>
<sequence length="599" mass="62278">MTVLQRLEALAGSGALEAIDLHFARAVARWGGEDEAVVLGAALVSHLAGAGHVCADLASMADGPLPFDRDWIAPSLAAWQEAVRNHPACVGDGSAPLVLDGCRLYLARHWRDEGHVAAELARRASDPLVVDEALLARQLDALFDAADPAVAGQRQAAALAARQRVVLISGGPGTGKTTTLAALLALAIGQCTQGGTASESVAGASTGSARTVAPLARTGAPLRVLLAAPTGKAAARMQESVGAAKRRLSLAPEVAALIPDQARTLHRLLGLRPGGGARHHAGHPLAVDLLVVDEASMVDLALMAKLLAALPPQARLVLLGDRDQLASVEAGAVFADLCFAAGSGGILASGYGQLSHSFRFGGMAGIGRLARCLRNGDGDGTVALLTEGSDGLQWQQTPVAEALVQGTLEGYAPYLDAVVSGAPPSELHRCFASFRLLAAHRQGPWGVGRFNAAIERALGQRFGHGQRQPWYAGRPVMVNANDYTLGLFNGDIGIAAPDGHGELMVWFEGDDGLRAIPPHRLPAFDPAWALTVHKSQGSEFDAVLLALPDQPSPLVTRELVYTAVTRAKQQVSLWATPGALRDACGKGIARYSGLAGRLK</sequence>
<dbReference type="GO" id="GO:0017116">
    <property type="term" value="F:single-stranded DNA helicase activity"/>
    <property type="evidence" value="ECO:0007669"/>
    <property type="project" value="TreeGrafter"/>
</dbReference>
<evidence type="ECO:0000313" key="14">
    <source>
        <dbReference type="Proteomes" id="UP000515733"/>
    </source>
</evidence>
<evidence type="ECO:0000256" key="7">
    <source>
        <dbReference type="ARBA" id="ARBA00022840"/>
    </source>
</evidence>
<keyword evidence="6 11" id="KW-0269">Exonuclease</keyword>
<evidence type="ECO:0000256" key="3">
    <source>
        <dbReference type="ARBA" id="ARBA00022763"/>
    </source>
</evidence>
<keyword evidence="10 11" id="KW-0413">Isomerase</keyword>
<evidence type="ECO:0000313" key="13">
    <source>
        <dbReference type="EMBL" id="CAB1368840.1"/>
    </source>
</evidence>
<dbReference type="InterPro" id="IPR003593">
    <property type="entry name" value="AAA+_ATPase"/>
</dbReference>
<comment type="subunit">
    <text evidence="11">Heterotrimer of RecB, RecC and RecD. All subunits contribute to DNA-binding.</text>
</comment>
<dbReference type="Gene3D" id="3.40.50.300">
    <property type="entry name" value="P-loop containing nucleotide triphosphate hydrolases"/>
    <property type="match status" value="3"/>
</dbReference>
<keyword evidence="7 11" id="KW-0067">ATP-binding</keyword>
<keyword evidence="4 11" id="KW-0378">Hydrolase</keyword>
<keyword evidence="8 11" id="KW-0238">DNA-binding</keyword>
<dbReference type="InterPro" id="IPR049550">
    <property type="entry name" value="RecD_N"/>
</dbReference>
<dbReference type="Pfam" id="PF13538">
    <property type="entry name" value="UvrD_C_2"/>
    <property type="match status" value="1"/>
</dbReference>
<comment type="catalytic activity">
    <reaction evidence="11">
        <text>ATP + H2O = ADP + phosphate + H(+)</text>
        <dbReference type="Rhea" id="RHEA:13065"/>
        <dbReference type="ChEBI" id="CHEBI:15377"/>
        <dbReference type="ChEBI" id="CHEBI:15378"/>
        <dbReference type="ChEBI" id="CHEBI:30616"/>
        <dbReference type="ChEBI" id="CHEBI:43474"/>
        <dbReference type="ChEBI" id="CHEBI:456216"/>
        <dbReference type="EC" id="5.6.2.3"/>
    </reaction>
</comment>
<protein>
    <recommendedName>
        <fullName evidence="11">RecBCD enzyme subunit RecD</fullName>
        <ecNumber evidence="11">5.6.2.3</ecNumber>
    </recommendedName>
    <alternativeName>
        <fullName evidence="11">DNA 5'-3' helicase subunit RecD</fullName>
    </alternativeName>
    <alternativeName>
        <fullName evidence="11">Exonuclease V subunit RecD</fullName>
        <shortName evidence="11">ExoV subunit RecD</shortName>
    </alternativeName>
    <alternativeName>
        <fullName evidence="11">Helicase/nuclease RecBCD subunit RecD</fullName>
    </alternativeName>
</protein>
<dbReference type="GO" id="GO:0003677">
    <property type="term" value="F:DNA binding"/>
    <property type="evidence" value="ECO:0007669"/>
    <property type="project" value="UniProtKB-UniRule"/>
</dbReference>
<dbReference type="PANTHER" id="PTHR43788:SF6">
    <property type="entry name" value="DNA HELICASE B"/>
    <property type="match status" value="1"/>
</dbReference>
<dbReference type="NCBIfam" id="TIGR01447">
    <property type="entry name" value="recD"/>
    <property type="match status" value="1"/>
</dbReference>
<keyword evidence="3 11" id="KW-0227">DNA damage</keyword>
<dbReference type="AlphaFoldDB" id="A0A6S6XVD3"/>
<evidence type="ECO:0000256" key="10">
    <source>
        <dbReference type="ARBA" id="ARBA00023235"/>
    </source>
</evidence>
<evidence type="ECO:0000256" key="8">
    <source>
        <dbReference type="ARBA" id="ARBA00023125"/>
    </source>
</evidence>
<reference evidence="13 14" key="1">
    <citation type="submission" date="2020-03" db="EMBL/GenBank/DDBJ databases">
        <authorList>
            <consortium name="Genoscope - CEA"/>
            <person name="William W."/>
        </authorList>
    </citation>
    <scope>NUCLEOTIDE SEQUENCE [LARGE SCALE GENOMIC DNA]</scope>
    <source>
        <strain evidence="14">DSM 16959</strain>
    </source>
</reference>
<dbReference type="Gene3D" id="1.10.10.1020">
    <property type="entry name" value="RecBCD complex, subunit RecD, N-terminal domain"/>
    <property type="match status" value="1"/>
</dbReference>
<feature type="domain" description="AAA+ ATPase" evidence="12">
    <location>
        <begin position="162"/>
        <end position="370"/>
    </location>
</feature>
<dbReference type="GO" id="GO:0000724">
    <property type="term" value="P:double-strand break repair via homologous recombination"/>
    <property type="evidence" value="ECO:0007669"/>
    <property type="project" value="UniProtKB-UniRule"/>
</dbReference>
<dbReference type="GO" id="GO:0009338">
    <property type="term" value="C:exodeoxyribonuclease V complex"/>
    <property type="evidence" value="ECO:0007669"/>
    <property type="project" value="InterPro"/>
</dbReference>
<dbReference type="InterPro" id="IPR041851">
    <property type="entry name" value="RecD_N_sf"/>
</dbReference>
<evidence type="ECO:0000256" key="1">
    <source>
        <dbReference type="ARBA" id="ARBA00022722"/>
    </source>
</evidence>
<comment type="function">
    <text evidence="11">A helicase/nuclease that prepares dsDNA breaks (DSB) for recombinational DNA repair. Binds to DSBs and unwinds DNA via a highly rapid and processive ATP-dependent bidirectional helicase activity. Unwinds dsDNA until it encounters a Chi (crossover hotspot instigator) sequence from the 3' direction. Cuts ssDNA a few nucleotides 3' to the Chi site. The properties and activities of the enzyme are changed at Chi. The Chi-altered holoenzyme produces a long 3'-ssDNA overhang and facilitates RecA-binding to the ssDNA for homologous DNA recombination and repair. Holoenzyme degrades any linearized DNA that is unable to undergo homologous recombination. In the holoenzyme this subunit has ssDNA-dependent ATPase and 5'-3' helicase activity. When added to pre-assembled RecBC greatly stimulates nuclease activity and augments holoenzyme processivity. Negatively regulates the RecA-loading ability of RecBCD.</text>
</comment>
<dbReference type="EMBL" id="LR778301">
    <property type="protein sequence ID" value="CAB1368840.1"/>
    <property type="molecule type" value="Genomic_DNA"/>
</dbReference>
<dbReference type="HAMAP" id="MF_01487">
    <property type="entry name" value="RecD"/>
    <property type="match status" value="1"/>
</dbReference>
<keyword evidence="9 11" id="KW-0234">DNA repair</keyword>
<dbReference type="SMART" id="SM00382">
    <property type="entry name" value="AAA"/>
    <property type="match status" value="1"/>
</dbReference>
<dbReference type="InterPro" id="IPR027785">
    <property type="entry name" value="UvrD-like_helicase_C"/>
</dbReference>
<evidence type="ECO:0000256" key="11">
    <source>
        <dbReference type="HAMAP-Rule" id="MF_01487"/>
    </source>
</evidence>
<dbReference type="Pfam" id="PF21185">
    <property type="entry name" value="RecD_N"/>
    <property type="match status" value="1"/>
</dbReference>
<keyword evidence="1 11" id="KW-0540">Nuclease</keyword>
<dbReference type="EC" id="5.6.2.3" evidence="11"/>
<proteinExistence type="inferred from homology"/>
<comment type="similarity">
    <text evidence="11">Belongs to the RecD family.</text>
</comment>
<evidence type="ECO:0000256" key="2">
    <source>
        <dbReference type="ARBA" id="ARBA00022741"/>
    </source>
</evidence>
<keyword evidence="5 11" id="KW-0347">Helicase</keyword>
<dbReference type="InterPro" id="IPR050534">
    <property type="entry name" value="Coronavir_polyprotein_1ab"/>
</dbReference>
<evidence type="ECO:0000259" key="12">
    <source>
        <dbReference type="SMART" id="SM00382"/>
    </source>
</evidence>
<dbReference type="PANTHER" id="PTHR43788">
    <property type="entry name" value="DNA2/NAM7 HELICASE FAMILY MEMBER"/>
    <property type="match status" value="1"/>
</dbReference>
<evidence type="ECO:0000256" key="4">
    <source>
        <dbReference type="ARBA" id="ARBA00022801"/>
    </source>
</evidence>
<dbReference type="GO" id="GO:0005524">
    <property type="term" value="F:ATP binding"/>
    <property type="evidence" value="ECO:0007669"/>
    <property type="project" value="UniProtKB-UniRule"/>
</dbReference>
<dbReference type="CDD" id="cd17933">
    <property type="entry name" value="DEXSc_RecD-like"/>
    <property type="match status" value="1"/>
</dbReference>
<dbReference type="GO" id="GO:0043139">
    <property type="term" value="F:5'-3' DNA helicase activity"/>
    <property type="evidence" value="ECO:0007669"/>
    <property type="project" value="UniProtKB-UniRule"/>
</dbReference>
<dbReference type="SUPFAM" id="SSF52540">
    <property type="entry name" value="P-loop containing nucleoside triphosphate hydrolases"/>
    <property type="match status" value="2"/>
</dbReference>
<dbReference type="InterPro" id="IPR006344">
    <property type="entry name" value="RecD"/>
</dbReference>
<keyword evidence="14" id="KW-1185">Reference proteome</keyword>
<evidence type="ECO:0000256" key="6">
    <source>
        <dbReference type="ARBA" id="ARBA00022839"/>
    </source>
</evidence>
<keyword evidence="2 11" id="KW-0547">Nucleotide-binding</keyword>
<dbReference type="GO" id="GO:0008854">
    <property type="term" value="F:exodeoxyribonuclease V activity"/>
    <property type="evidence" value="ECO:0007669"/>
    <property type="project" value="InterPro"/>
</dbReference>
<feature type="binding site" evidence="11">
    <location>
        <begin position="170"/>
        <end position="177"/>
    </location>
    <ligand>
        <name>ATP</name>
        <dbReference type="ChEBI" id="CHEBI:30616"/>
    </ligand>
</feature>
<dbReference type="Proteomes" id="UP000515733">
    <property type="component" value="Chromosome"/>
</dbReference>
<name>A0A6S6XVD3_9PROT</name>
<organism evidence="13 14">
    <name type="scientific">Denitratisoma oestradiolicum</name>
    <dbReference type="NCBI Taxonomy" id="311182"/>
    <lineage>
        <taxon>Bacteria</taxon>
        <taxon>Pseudomonadati</taxon>
        <taxon>Pseudomonadota</taxon>
        <taxon>Betaproteobacteria</taxon>
        <taxon>Nitrosomonadales</taxon>
        <taxon>Sterolibacteriaceae</taxon>
        <taxon>Denitratisoma</taxon>
    </lineage>
</organism>